<comment type="caution">
    <text evidence="1">The sequence shown here is derived from an EMBL/GenBank/DDBJ whole genome shotgun (WGS) entry which is preliminary data.</text>
</comment>
<accession>M5K4R6</accession>
<dbReference type="RefSeq" id="WP_006470489.1">
    <property type="nucleotide sequence ID" value="NZ_AOGE01000006.1"/>
</dbReference>
<evidence type="ECO:0000313" key="2">
    <source>
        <dbReference type="Proteomes" id="UP000011971"/>
    </source>
</evidence>
<dbReference type="AlphaFoldDB" id="M5K4R6"/>
<organism evidence="1 2">
    <name type="scientific">Brucella intermedia M86</name>
    <dbReference type="NCBI Taxonomy" id="1234597"/>
    <lineage>
        <taxon>Bacteria</taxon>
        <taxon>Pseudomonadati</taxon>
        <taxon>Pseudomonadota</taxon>
        <taxon>Alphaproteobacteria</taxon>
        <taxon>Hyphomicrobiales</taxon>
        <taxon>Brucellaceae</taxon>
        <taxon>Brucella/Ochrobactrum group</taxon>
        <taxon>Brucella</taxon>
    </lineage>
</organism>
<name>M5K4R6_9HYPH</name>
<proteinExistence type="predicted"/>
<protein>
    <submittedName>
        <fullName evidence="1">Uncharacterized protein</fullName>
    </submittedName>
</protein>
<sequence length="239" mass="28038">MRHYIRNRVAEAREHLRPVLKELGLNLMVSDRENQEEIYFVGKPLEHFDGNRLLSPVTIHFNRGIAPAGRKEAQWQDAYLCIEDWRLKPLGRTGRVHRRCWDYKFLPVEKTGKEMFAWMGRMIRKHEAFIYESEPEHVDSEELADTYWALFRGRKIKDLDIVTIEGGRWNHDALTFQDHLGRRIHMVYAGVGELMIDGELVGTFKMDTPFKTQFAERLKTGSSWVKGLYNPVDPGVKPR</sequence>
<reference evidence="1 2" key="1">
    <citation type="journal article" date="2013" name="Gut Pathog.">
        <title>Draft genome of Ochrobactrum intermedium strain M86 isolated from non-ulcer dyspeptic individual from India.</title>
        <authorList>
            <person name="Kulkarni G."/>
            <person name="Dhotre D."/>
            <person name="Dharne M."/>
            <person name="Shetty S."/>
            <person name="Chowdhury S."/>
            <person name="Misra V."/>
            <person name="Misra S."/>
            <person name="Patole M."/>
            <person name="Shouche Y."/>
        </authorList>
    </citation>
    <scope>NUCLEOTIDE SEQUENCE [LARGE SCALE GENOMIC DNA]</scope>
    <source>
        <strain evidence="1 2">M86</strain>
    </source>
</reference>
<dbReference type="EMBL" id="AOGE01000006">
    <property type="protein sequence ID" value="ELT50876.1"/>
    <property type="molecule type" value="Genomic_DNA"/>
</dbReference>
<dbReference type="OrthoDB" id="8451395at2"/>
<dbReference type="GeneID" id="57307168"/>
<evidence type="ECO:0000313" key="1">
    <source>
        <dbReference type="EMBL" id="ELT50876.1"/>
    </source>
</evidence>
<gene>
    <name evidence="1" type="ORF">D584_02000</name>
</gene>
<dbReference type="Proteomes" id="UP000011971">
    <property type="component" value="Unassembled WGS sequence"/>
</dbReference>